<dbReference type="SUPFAM" id="SSF48452">
    <property type="entry name" value="TPR-like"/>
    <property type="match status" value="1"/>
</dbReference>
<evidence type="ECO:0000256" key="2">
    <source>
        <dbReference type="SAM" id="SignalP"/>
    </source>
</evidence>
<dbReference type="Gene3D" id="1.25.40.10">
    <property type="entry name" value="Tetratricopeptide repeat domain"/>
    <property type="match status" value="1"/>
</dbReference>
<gene>
    <name evidence="3" type="ORF">MMF97_11550</name>
</gene>
<keyword evidence="4" id="KW-1185">Reference proteome</keyword>
<name>A0ABS9ZYG6_9SPHI</name>
<dbReference type="PANTHER" id="PTHR44395:SF1">
    <property type="entry name" value="PROTEIN O-MANNOSYL-TRANSFERASE TMTC3"/>
    <property type="match status" value="1"/>
</dbReference>
<dbReference type="PANTHER" id="PTHR44395">
    <property type="match status" value="1"/>
</dbReference>
<accession>A0ABS9ZYG6</accession>
<reference evidence="3" key="1">
    <citation type="submission" date="2022-03" db="EMBL/GenBank/DDBJ databases">
        <authorList>
            <person name="Woo C.Y."/>
        </authorList>
    </citation>
    <scope>NUCLEOTIDE SEQUENCE</scope>
    <source>
        <strain evidence="3">CYS-01</strain>
    </source>
</reference>
<organism evidence="3 4">
    <name type="scientific">Pedobacter montanisoli</name>
    <dbReference type="NCBI Taxonomy" id="2923277"/>
    <lineage>
        <taxon>Bacteria</taxon>
        <taxon>Pseudomonadati</taxon>
        <taxon>Bacteroidota</taxon>
        <taxon>Sphingobacteriia</taxon>
        <taxon>Sphingobacteriales</taxon>
        <taxon>Sphingobacteriaceae</taxon>
        <taxon>Pedobacter</taxon>
    </lineage>
</organism>
<comment type="caution">
    <text evidence="3">The sequence shown here is derived from an EMBL/GenBank/DDBJ whole genome shotgun (WGS) entry which is preliminary data.</text>
</comment>
<keyword evidence="1" id="KW-0802">TPR repeat</keyword>
<protein>
    <recommendedName>
        <fullName evidence="5">Tetratricopeptide repeat protein</fullName>
    </recommendedName>
</protein>
<dbReference type="InterPro" id="IPR019734">
    <property type="entry name" value="TPR_rpt"/>
</dbReference>
<feature type="signal peptide" evidence="2">
    <location>
        <begin position="1"/>
        <end position="20"/>
    </location>
</feature>
<evidence type="ECO:0000256" key="1">
    <source>
        <dbReference type="PROSITE-ProRule" id="PRU00339"/>
    </source>
</evidence>
<evidence type="ECO:0000313" key="4">
    <source>
        <dbReference type="Proteomes" id="UP001165460"/>
    </source>
</evidence>
<feature type="repeat" description="TPR" evidence="1">
    <location>
        <begin position="198"/>
        <end position="231"/>
    </location>
</feature>
<keyword evidence="2" id="KW-0732">Signal</keyword>
<sequence length="378" mass="43389">MHRIYLFFILSVLYCNAVNAQGSQVKIANNSVGKLQTSISNKEDQKKQFVIIGEGLKAIESAQNDKKTKNWPETWAIKAYLTSYVALVDENEQSAEKNFSLAVEALAKAKELDKFQSNHELIGAAEKNIIAKKQSLGTEAFNNNDFLNAYTLLKDVSDRYPKDTLLAVNTAICAQNIQQYNDALAFLLRAKEAGIKNPNVYQNIAAIYTSKFDNEQAIKTLEEGLQLNPYHVSLNNDYINLLLDNERYDKAFKRIESSLGQDNQNKLLLFLYGYLQQYKQNNLSNAENAYKKALNLDQNYFDSLYQLALVFLSEANNSLNEKNTTKYNSFTNRAEFTLLRAYEINQNNRNVVKLLIDIYTRKNRLDRVQELKRKLNEF</sequence>
<dbReference type="Proteomes" id="UP001165460">
    <property type="component" value="Unassembled WGS sequence"/>
</dbReference>
<evidence type="ECO:0008006" key="5">
    <source>
        <dbReference type="Google" id="ProtNLM"/>
    </source>
</evidence>
<dbReference type="InterPro" id="IPR011990">
    <property type="entry name" value="TPR-like_helical_dom_sf"/>
</dbReference>
<proteinExistence type="predicted"/>
<dbReference type="EMBL" id="JALGBH010000002">
    <property type="protein sequence ID" value="MCJ0743350.1"/>
    <property type="molecule type" value="Genomic_DNA"/>
</dbReference>
<dbReference type="RefSeq" id="WP_243362496.1">
    <property type="nucleotide sequence ID" value="NZ_JALGBH010000002.1"/>
</dbReference>
<evidence type="ECO:0000313" key="3">
    <source>
        <dbReference type="EMBL" id="MCJ0743350.1"/>
    </source>
</evidence>
<dbReference type="PROSITE" id="PS50005">
    <property type="entry name" value="TPR"/>
    <property type="match status" value="1"/>
</dbReference>
<feature type="chain" id="PRO_5045207919" description="Tetratricopeptide repeat protein" evidence="2">
    <location>
        <begin position="21"/>
        <end position="378"/>
    </location>
</feature>